<proteinExistence type="predicted"/>
<evidence type="ECO:0000313" key="2">
    <source>
        <dbReference type="EMBL" id="AXC14122.1"/>
    </source>
</evidence>
<keyword evidence="3" id="KW-1185">Reference proteome</keyword>
<gene>
    <name evidence="2" type="ORF">ACPOL_4860</name>
</gene>
<evidence type="ECO:0000313" key="3">
    <source>
        <dbReference type="Proteomes" id="UP000253606"/>
    </source>
</evidence>
<evidence type="ECO:0000256" key="1">
    <source>
        <dbReference type="SAM" id="MobiDB-lite"/>
    </source>
</evidence>
<feature type="compositionally biased region" description="Polar residues" evidence="1">
    <location>
        <begin position="19"/>
        <end position="28"/>
    </location>
</feature>
<feature type="compositionally biased region" description="Low complexity" evidence="1">
    <location>
        <begin position="1"/>
        <end position="17"/>
    </location>
</feature>
<dbReference type="Proteomes" id="UP000253606">
    <property type="component" value="Chromosome"/>
</dbReference>
<dbReference type="AlphaFoldDB" id="A0A2Z5G4P5"/>
<dbReference type="KEGG" id="abas:ACPOL_4860"/>
<organism evidence="2 3">
    <name type="scientific">Acidisarcina polymorpha</name>
    <dbReference type="NCBI Taxonomy" id="2211140"/>
    <lineage>
        <taxon>Bacteria</taxon>
        <taxon>Pseudomonadati</taxon>
        <taxon>Acidobacteriota</taxon>
        <taxon>Terriglobia</taxon>
        <taxon>Terriglobales</taxon>
        <taxon>Acidobacteriaceae</taxon>
        <taxon>Acidisarcina</taxon>
    </lineage>
</organism>
<reference evidence="2 3" key="1">
    <citation type="journal article" date="2018" name="Front. Microbiol.">
        <title>Hydrolytic Capabilities as a Key to Environmental Success: Chitinolytic and Cellulolytic Acidobacteria From Acidic Sub-arctic Soils and Boreal Peatlands.</title>
        <authorList>
            <person name="Belova S.E."/>
            <person name="Ravin N.V."/>
            <person name="Pankratov T.A."/>
            <person name="Rakitin A.L."/>
            <person name="Ivanova A.A."/>
            <person name="Beletsky A.V."/>
            <person name="Mardanov A.V."/>
            <person name="Sinninghe Damste J.S."/>
            <person name="Dedysh S.N."/>
        </authorList>
    </citation>
    <scope>NUCLEOTIDE SEQUENCE [LARGE SCALE GENOMIC DNA]</scope>
    <source>
        <strain evidence="2 3">SBC82</strain>
    </source>
</reference>
<feature type="region of interest" description="Disordered" evidence="1">
    <location>
        <begin position="1"/>
        <end position="39"/>
    </location>
</feature>
<protein>
    <submittedName>
        <fullName evidence="2">Uncharacterized protein</fullName>
    </submittedName>
</protein>
<sequence length="39" mass="4248">MAATRQQQNGGAQNRNTPPAMNQLQRSPMLTALQIEPSP</sequence>
<accession>A0A2Z5G4P5</accession>
<name>A0A2Z5G4P5_9BACT</name>
<dbReference type="EMBL" id="CP030840">
    <property type="protein sequence ID" value="AXC14122.1"/>
    <property type="molecule type" value="Genomic_DNA"/>
</dbReference>